<evidence type="ECO:0000313" key="6">
    <source>
        <dbReference type="EMBL" id="RXK58453.1"/>
    </source>
</evidence>
<keyword evidence="2" id="KW-0121">Carboxypeptidase</keyword>
<comment type="caution">
    <text evidence="6">The sequence shown here is derived from an EMBL/GenBank/DDBJ whole genome shotgun (WGS) entry which is preliminary data.</text>
</comment>
<dbReference type="GO" id="GO:0071555">
    <property type="term" value="P:cell wall organization"/>
    <property type="evidence" value="ECO:0007669"/>
    <property type="project" value="TreeGrafter"/>
</dbReference>
<dbReference type="InterPro" id="IPR050515">
    <property type="entry name" value="Beta-lactam/transpept"/>
</dbReference>
<dbReference type="Gene3D" id="3.90.1310.10">
    <property type="entry name" value="Penicillin-binding protein 2a (Domain 2)"/>
    <property type="match status" value="1"/>
</dbReference>
<dbReference type="InterPro" id="IPR012338">
    <property type="entry name" value="Beta-lactam/transpept-like"/>
</dbReference>
<evidence type="ECO:0000259" key="5">
    <source>
        <dbReference type="PROSITE" id="PS51178"/>
    </source>
</evidence>
<organism evidence="6 7">
    <name type="scientific">Lacibacter luteus</name>
    <dbReference type="NCBI Taxonomy" id="2508719"/>
    <lineage>
        <taxon>Bacteria</taxon>
        <taxon>Pseudomonadati</taxon>
        <taxon>Bacteroidota</taxon>
        <taxon>Chitinophagia</taxon>
        <taxon>Chitinophagales</taxon>
        <taxon>Chitinophagaceae</taxon>
        <taxon>Lacibacter</taxon>
    </lineage>
</organism>
<dbReference type="InterPro" id="IPR005543">
    <property type="entry name" value="PASTA_dom"/>
</dbReference>
<dbReference type="RefSeq" id="WP_129132254.1">
    <property type="nucleotide sequence ID" value="NZ_SDHW01000006.1"/>
</dbReference>
<dbReference type="Gene3D" id="3.30.10.20">
    <property type="match status" value="1"/>
</dbReference>
<dbReference type="InterPro" id="IPR001460">
    <property type="entry name" value="PCN-bd_Tpept"/>
</dbReference>
<dbReference type="Gene3D" id="3.40.710.10">
    <property type="entry name" value="DD-peptidase/beta-lactamase superfamily"/>
    <property type="match status" value="1"/>
</dbReference>
<dbReference type="PANTHER" id="PTHR30627:SF1">
    <property type="entry name" value="PEPTIDOGLYCAN D,D-TRANSPEPTIDASE FTSI"/>
    <property type="match status" value="1"/>
</dbReference>
<dbReference type="Proteomes" id="UP000290204">
    <property type="component" value="Unassembled WGS sequence"/>
</dbReference>
<dbReference type="SUPFAM" id="SSF54184">
    <property type="entry name" value="Penicillin-binding protein 2x (pbp-2x), c-terminal domain"/>
    <property type="match status" value="1"/>
</dbReference>
<dbReference type="GO" id="GO:0008658">
    <property type="term" value="F:penicillin binding"/>
    <property type="evidence" value="ECO:0007669"/>
    <property type="project" value="InterPro"/>
</dbReference>
<protein>
    <submittedName>
        <fullName evidence="6">PASTA domain-containing protein</fullName>
    </submittedName>
</protein>
<dbReference type="Gene3D" id="3.30.450.330">
    <property type="match status" value="1"/>
</dbReference>
<dbReference type="SMART" id="SM00740">
    <property type="entry name" value="PASTA"/>
    <property type="match status" value="1"/>
</dbReference>
<accession>A0A4Q1CFI9</accession>
<dbReference type="Pfam" id="PF03717">
    <property type="entry name" value="PBP_dimer"/>
    <property type="match status" value="1"/>
</dbReference>
<evidence type="ECO:0000256" key="1">
    <source>
        <dbReference type="ARBA" id="ARBA00004370"/>
    </source>
</evidence>
<keyword evidence="2" id="KW-0378">Hydrolase</keyword>
<dbReference type="EMBL" id="SDHW01000006">
    <property type="protein sequence ID" value="RXK58453.1"/>
    <property type="molecule type" value="Genomic_DNA"/>
</dbReference>
<feature type="transmembrane region" description="Helical" evidence="4">
    <location>
        <begin position="12"/>
        <end position="31"/>
    </location>
</feature>
<dbReference type="Pfam" id="PF03793">
    <property type="entry name" value="PASTA"/>
    <property type="match status" value="1"/>
</dbReference>
<keyword evidence="4" id="KW-1133">Transmembrane helix</keyword>
<dbReference type="PANTHER" id="PTHR30627">
    <property type="entry name" value="PEPTIDOGLYCAN D,D-TRANSPEPTIDASE"/>
    <property type="match status" value="1"/>
</dbReference>
<dbReference type="OrthoDB" id="9804124at2"/>
<evidence type="ECO:0000313" key="7">
    <source>
        <dbReference type="Proteomes" id="UP000290204"/>
    </source>
</evidence>
<dbReference type="SUPFAM" id="SSF56519">
    <property type="entry name" value="Penicillin binding protein dimerisation domain"/>
    <property type="match status" value="1"/>
</dbReference>
<name>A0A4Q1CFI9_9BACT</name>
<keyword evidence="4" id="KW-0812">Transmembrane</keyword>
<evidence type="ECO:0000256" key="4">
    <source>
        <dbReference type="SAM" id="Phobius"/>
    </source>
</evidence>
<dbReference type="InterPro" id="IPR036138">
    <property type="entry name" value="PBP_dimer_sf"/>
</dbReference>
<comment type="subcellular location">
    <subcellularLocation>
        <location evidence="1">Membrane</location>
    </subcellularLocation>
</comment>
<dbReference type="SUPFAM" id="SSF56601">
    <property type="entry name" value="beta-lactamase/transpeptidase-like"/>
    <property type="match status" value="1"/>
</dbReference>
<dbReference type="Pfam" id="PF00905">
    <property type="entry name" value="Transpeptidase"/>
    <property type="match status" value="1"/>
</dbReference>
<evidence type="ECO:0000256" key="3">
    <source>
        <dbReference type="ARBA" id="ARBA00023136"/>
    </source>
</evidence>
<reference evidence="6 7" key="1">
    <citation type="submission" date="2019-01" db="EMBL/GenBank/DDBJ databases">
        <title>Lacibacter sp. strain TTM-7.</title>
        <authorList>
            <person name="Chen W.-M."/>
        </authorList>
    </citation>
    <scope>NUCLEOTIDE SEQUENCE [LARGE SCALE GENOMIC DNA]</scope>
    <source>
        <strain evidence="6 7">TTM-7</strain>
    </source>
</reference>
<dbReference type="CDD" id="cd06575">
    <property type="entry name" value="PASTA_Pbp2x-like_2"/>
    <property type="match status" value="1"/>
</dbReference>
<proteinExistence type="predicted"/>
<dbReference type="PROSITE" id="PS51178">
    <property type="entry name" value="PASTA"/>
    <property type="match status" value="1"/>
</dbReference>
<gene>
    <name evidence="6" type="ORF">ESA94_17610</name>
</gene>
<dbReference type="AlphaFoldDB" id="A0A4Q1CFI9"/>
<keyword evidence="3 4" id="KW-0472">Membrane</keyword>
<dbReference type="GO" id="GO:0005886">
    <property type="term" value="C:plasma membrane"/>
    <property type="evidence" value="ECO:0007669"/>
    <property type="project" value="TreeGrafter"/>
</dbReference>
<dbReference type="GO" id="GO:0004180">
    <property type="term" value="F:carboxypeptidase activity"/>
    <property type="evidence" value="ECO:0007669"/>
    <property type="project" value="UniProtKB-KW"/>
</dbReference>
<dbReference type="InterPro" id="IPR005311">
    <property type="entry name" value="PBP_dimer"/>
</dbReference>
<keyword evidence="2" id="KW-0645">Protease</keyword>
<sequence length="701" mass="78248">MEVKKDILWRVYLGFLGLGVFGFLILGKAFYTQRFEGSYWKSMGDSLHTKILDLAAERGTIYSEDGSMLSTSLPQFDIYIDFGADGLRAKEGKNFYENVDSLSISLAGLFNNKTAAEYKKELKQAYKDKERYYQLHKKVSFEEYKELRAFPLVRLGRNKSGFIAEVKTKRLNPFGELGFRTIGLYRENSKLVGLERSFDSVLRGTTGKRLVRYVAGGVLMPVEGFEVEPENGDDVYTTIDVNIQDITERALMRTMTTNEALEGTCIVMEVATGKIKAIANLGRTPEGQYFETDNYALRTSEPGSTIKLVTLLAALEDKHVTINDNIAIHGGRWNLNGRTIVDDHHGPEVTNIKTAFIQSSNVAMSKLAYQYYTGKPKEYYKHFTALHLTSKTGVELNEEFSPLIRNPNKVKPKNWHPQTLASWGFGYELMVSPLQMLMVYNAVANNGKMMKPYLLNEIKSYGTIIRKNEPVVLNEAVAGEATIKQLQECLAAVCTDGTARKQFETAPYKAAGKTGTAKVNDGKYKYRDGVYQSAFAGYFPADAPKYSIIVVVKNKPHAANYYGGSVAAPVFREIADHLYKYSIDKQQPLQLPVQDSMLYTFAGLKKEVNSIATQFGFTYADQLAGSWRRSYLKNKTVQSQTVQTSNAVMPDVKGMGLKDALYVLETAGMKVQVTGRGRIVNTSVAAGAPVAKGQEIMLYLN</sequence>
<evidence type="ECO:0000256" key="2">
    <source>
        <dbReference type="ARBA" id="ARBA00022645"/>
    </source>
</evidence>
<keyword evidence="7" id="KW-1185">Reference proteome</keyword>
<feature type="domain" description="PASTA" evidence="5">
    <location>
        <begin position="643"/>
        <end position="701"/>
    </location>
</feature>